<proteinExistence type="predicted"/>
<name>A0AB35UWZ7_9GAMM</name>
<dbReference type="RefSeq" id="WP_321099482.1">
    <property type="nucleotide sequence ID" value="NZ_JAXHPL010000032.1"/>
</dbReference>
<feature type="transmembrane region" description="Helical" evidence="1">
    <location>
        <begin position="157"/>
        <end position="175"/>
    </location>
</feature>
<comment type="caution">
    <text evidence="2">The sequence shown here is derived from an EMBL/GenBank/DDBJ whole genome shotgun (WGS) entry which is preliminary data.</text>
</comment>
<evidence type="ECO:0000256" key="1">
    <source>
        <dbReference type="SAM" id="Phobius"/>
    </source>
</evidence>
<protein>
    <submittedName>
        <fullName evidence="2">DUF4184 family protein</fullName>
    </submittedName>
</protein>
<feature type="transmembrane region" description="Helical" evidence="1">
    <location>
        <begin position="53"/>
        <end position="75"/>
    </location>
</feature>
<keyword evidence="1" id="KW-0812">Transmembrane</keyword>
<keyword evidence="1" id="KW-1133">Transmembrane helix</keyword>
<keyword evidence="1" id="KW-0472">Membrane</keyword>
<sequence>MPFTFSHAAATFVFSPWLKQNRLSLTGIILGCIAPDFEYFLRMKMQGDIGHNLVGIFLLDLPVALIVAFIFHCLIRDELISNSPLFFKRKFVKFKNIKWFSYFKNNVLIVVVSVLLGISTHILWDSFTHKTGYFVVHFSFLQRELLLYELRIPIYKILQHSSALLGLLAVIFYLFRMAFLLHK</sequence>
<gene>
    <name evidence="2" type="ORF">SKM51_07145</name>
</gene>
<dbReference type="Pfam" id="PF13803">
    <property type="entry name" value="DUF4184"/>
    <property type="match status" value="1"/>
</dbReference>
<dbReference type="Proteomes" id="UP001278995">
    <property type="component" value="Unassembled WGS sequence"/>
</dbReference>
<reference evidence="2 3" key="1">
    <citation type="submission" date="2023-11" db="EMBL/GenBank/DDBJ databases">
        <title>The common occurrence of Acinetobacte faecalis in cattle feces and its emended description.</title>
        <authorList>
            <person name="Kyselkova M."/>
            <person name="Xanthopoulou K."/>
            <person name="Shestivska V."/>
            <person name="Spanelova P."/>
            <person name="Maixnerova M."/>
            <person name="Higgins P.G."/>
            <person name="Nemec A."/>
        </authorList>
    </citation>
    <scope>NUCLEOTIDE SEQUENCE [LARGE SCALE GENOMIC DNA]</scope>
    <source>
        <strain evidence="2 3">ANC 7483</strain>
    </source>
</reference>
<feature type="transmembrane region" description="Helical" evidence="1">
    <location>
        <begin position="103"/>
        <end position="124"/>
    </location>
</feature>
<accession>A0AB35UWZ7</accession>
<dbReference type="EMBL" id="JAXHPL010000032">
    <property type="protein sequence ID" value="MDY6486973.1"/>
    <property type="molecule type" value="Genomic_DNA"/>
</dbReference>
<dbReference type="AlphaFoldDB" id="A0AB35UWZ7"/>
<organism evidence="2 3">
    <name type="scientific">Acinetobacter faecalis</name>
    <dbReference type="NCBI Taxonomy" id="2665161"/>
    <lineage>
        <taxon>Bacteria</taxon>
        <taxon>Pseudomonadati</taxon>
        <taxon>Pseudomonadota</taxon>
        <taxon>Gammaproteobacteria</taxon>
        <taxon>Moraxellales</taxon>
        <taxon>Moraxellaceae</taxon>
        <taxon>Acinetobacter</taxon>
    </lineage>
</organism>
<dbReference type="InterPro" id="IPR025238">
    <property type="entry name" value="DUF4184"/>
</dbReference>
<evidence type="ECO:0000313" key="3">
    <source>
        <dbReference type="Proteomes" id="UP001278995"/>
    </source>
</evidence>
<evidence type="ECO:0000313" key="2">
    <source>
        <dbReference type="EMBL" id="MDY6486973.1"/>
    </source>
</evidence>